<protein>
    <submittedName>
        <fullName evidence="2">Uncharacterized protein</fullName>
    </submittedName>
</protein>
<feature type="compositionally biased region" description="Basic and acidic residues" evidence="1">
    <location>
        <begin position="34"/>
        <end position="45"/>
    </location>
</feature>
<accession>I7C5E9</accession>
<evidence type="ECO:0000313" key="2">
    <source>
        <dbReference type="EMBL" id="AFO51732.1"/>
    </source>
</evidence>
<keyword evidence="3" id="KW-1185">Reference proteome</keyword>
<name>I7C5E9_MYCHA</name>
<organism evidence="2 3">
    <name type="scientific">Mycoplasma haematolamae (strain Purdue)</name>
    <dbReference type="NCBI Taxonomy" id="1212765"/>
    <lineage>
        <taxon>Bacteria</taxon>
        <taxon>Bacillati</taxon>
        <taxon>Mycoplasmatota</taxon>
        <taxon>Mollicutes</taxon>
        <taxon>Mycoplasmataceae</taxon>
        <taxon>Mycoplasma</taxon>
    </lineage>
</organism>
<gene>
    <name evidence="2" type="ordered locus">MHLP_00760</name>
</gene>
<evidence type="ECO:0000256" key="1">
    <source>
        <dbReference type="SAM" id="MobiDB-lite"/>
    </source>
</evidence>
<dbReference type="HOGENOM" id="CLU_972599_0_0_14"/>
<dbReference type="KEGG" id="mhl:MHLP_00760"/>
<evidence type="ECO:0000313" key="3">
    <source>
        <dbReference type="Proteomes" id="UP000006502"/>
    </source>
</evidence>
<feature type="region of interest" description="Disordered" evidence="1">
    <location>
        <begin position="26"/>
        <end position="45"/>
    </location>
</feature>
<dbReference type="AlphaFoldDB" id="I7C5E9"/>
<dbReference type="EMBL" id="CP003731">
    <property type="protein sequence ID" value="AFO51732.1"/>
    <property type="molecule type" value="Genomic_DNA"/>
</dbReference>
<dbReference type="STRING" id="1212765.MHLP_00760"/>
<dbReference type="Proteomes" id="UP000006502">
    <property type="component" value="Chromosome"/>
</dbReference>
<sequence length="286" mass="31988">MSNLISVVSALSVAVGTTVGGGIFASQSTIPPTHNKDSRDSKSLGAKKELAGNQVYAKDSRGQNSRAVDLPSWFKGQHLSRLGTQTATLRKVTDGGWSASVHYLFNQLEGIFDYHVNPENVENNDIVGVVNWGSCISVSFKGREGSSSPHLILEGVSDQDLKELPFCGYQWYLKTVNPEHNDSEIAKWNKLSEGIHPSHWKDSDQLKNQKFSDWDSFNTEDNKMLDKCKQGKPSRCVVYRSDVLIPLRNENKQTFSEQQWQKQAQATAKGEWFKLTKDLPKKTQPS</sequence>
<dbReference type="PATRIC" id="fig|1212765.3.peg.176"/>
<reference evidence="2 3" key="1">
    <citation type="journal article" date="2012" name="J. Bacteriol.">
        <title>Genome Sequence of "Candidatus Mycoplasma haemolamae" Strain Purdue, a Red Blood Cell Pathogen of Alpacas (Vicugna pacos) and Llamas (Lama glama).</title>
        <authorList>
            <person name="Guimaraes A.M."/>
            <person name="Toth B."/>
            <person name="Santos A.P."/>
            <person name="do Nascimento N.C."/>
            <person name="Kritchevsky J.E."/>
            <person name="Messick J.B."/>
        </authorList>
    </citation>
    <scope>NUCLEOTIDE SEQUENCE [LARGE SCALE GENOMIC DNA]</scope>
    <source>
        <strain evidence="2 3">Purdue</strain>
    </source>
</reference>
<reference evidence="3" key="2">
    <citation type="submission" date="2012-07" db="EMBL/GenBank/DDBJ databases">
        <title>Complete genome sequence of 'Candidatus Mycoplasma haemolamae'.</title>
        <authorList>
            <person name="Guimaraes A.M.S."/>
            <person name="Toth B."/>
            <person name="Santos A.P."/>
            <person name="Nascimento N.C."/>
            <person name="Sojka J.E."/>
            <person name="Messick J.B."/>
        </authorList>
    </citation>
    <scope>NUCLEOTIDE SEQUENCE [LARGE SCALE GENOMIC DNA]</scope>
    <source>
        <strain evidence="3">Purdue</strain>
    </source>
</reference>
<proteinExistence type="predicted"/>